<protein>
    <recommendedName>
        <fullName evidence="2">Baseplate protein J-like barrel domain-containing protein</fullName>
    </recommendedName>
</protein>
<sequence>MQNDVDFKKILQDSGMPVEKEDVHAALQEAADSAGLITNTSRMSPFWRIINLMVITPYMWIVDTLIKSVLRNLFLVTAVGPFVDLFAAALNLTRKDATFARGRLHFIKHDKGIAATIKAGTEIQTERINGVVYSVTVDEQTVIPAGETDAFIPVTATQTGTSFNLSPGYYQILPRAVDGISSVRNEDDWLITPGSDRETDDELKDRCRNQFNLAGSYHTDAVYRSLIAAQAGLTIDRIFFQHDAPRGPGTANAYLLLDTGVISQPYVDRVNQYITDQGHHGHGDDLRCFAMPETLHDLVVTIYVIDKDNITATDTGLLISGVTNLIRCAFRENNNYSVTRVWPYSRFSFSQLGREIHNLFPLADSLVFSLGDIKSDLNVPRLNSLTVVVENA</sequence>
<dbReference type="PANTHER" id="PTHR37829:SF3">
    <property type="entry name" value="PROTEIN JAYE-RELATED"/>
    <property type="match status" value="1"/>
</dbReference>
<proteinExistence type="predicted"/>
<keyword evidence="1" id="KW-1133">Transmembrane helix</keyword>
<reference evidence="3" key="1">
    <citation type="journal article" date="2018" name="Genome Biol.">
        <title>SKESA: strategic k-mer extension for scrupulous assemblies.</title>
        <authorList>
            <person name="Souvorov A."/>
            <person name="Agarwala R."/>
            <person name="Lipman D.J."/>
        </authorList>
    </citation>
    <scope>NUCLEOTIDE SEQUENCE</scope>
    <source>
        <strain evidence="3">MA.CK_00/00002125</strain>
    </source>
</reference>
<name>A0A756I4I6_SALER</name>
<dbReference type="EMBL" id="DAAWYJ010000032">
    <property type="protein sequence ID" value="HAG0017484.1"/>
    <property type="molecule type" value="Genomic_DNA"/>
</dbReference>
<evidence type="ECO:0000259" key="2">
    <source>
        <dbReference type="Pfam" id="PF04865"/>
    </source>
</evidence>
<gene>
    <name evidence="3" type="ORF">G8O67_004870</name>
</gene>
<dbReference type="InterPro" id="IPR006949">
    <property type="entry name" value="Barrel_Baseplate_J-like"/>
</dbReference>
<evidence type="ECO:0000256" key="1">
    <source>
        <dbReference type="SAM" id="Phobius"/>
    </source>
</evidence>
<dbReference type="Pfam" id="PF04865">
    <property type="entry name" value="Baseplate_J"/>
    <property type="match status" value="1"/>
</dbReference>
<comment type="caution">
    <text evidence="3">The sequence shown here is derived from an EMBL/GenBank/DDBJ whole genome shotgun (WGS) entry which is preliminary data.</text>
</comment>
<dbReference type="AlphaFoldDB" id="A0A756I4I6"/>
<feature type="domain" description="Baseplate protein J-like barrel" evidence="2">
    <location>
        <begin position="114"/>
        <end position="189"/>
    </location>
</feature>
<dbReference type="PANTHER" id="PTHR37829">
    <property type="entry name" value="PHAGE-LIKE ELEMENT PBSX PROTEIN XKDT"/>
    <property type="match status" value="1"/>
</dbReference>
<keyword evidence="1" id="KW-0812">Transmembrane</keyword>
<dbReference type="InterPro" id="IPR052399">
    <property type="entry name" value="Phage_Baseplate_Assmbl_Protein"/>
</dbReference>
<accession>A0A756I4I6</accession>
<evidence type="ECO:0000313" key="3">
    <source>
        <dbReference type="EMBL" id="HAG0017484.1"/>
    </source>
</evidence>
<organism evidence="3">
    <name type="scientific">Salmonella enterica</name>
    <name type="common">Salmonella choleraesuis</name>
    <dbReference type="NCBI Taxonomy" id="28901"/>
    <lineage>
        <taxon>Bacteria</taxon>
        <taxon>Pseudomonadati</taxon>
        <taxon>Pseudomonadota</taxon>
        <taxon>Gammaproteobacteria</taxon>
        <taxon>Enterobacterales</taxon>
        <taxon>Enterobacteriaceae</taxon>
        <taxon>Salmonella</taxon>
    </lineage>
</organism>
<reference evidence="3" key="2">
    <citation type="submission" date="2020-02" db="EMBL/GenBank/DDBJ databases">
        <authorList>
            <consortium name="NCBI Pathogen Detection Project"/>
        </authorList>
    </citation>
    <scope>NUCLEOTIDE SEQUENCE</scope>
    <source>
        <strain evidence="3">MA.CK_00/00002125</strain>
    </source>
</reference>
<feature type="transmembrane region" description="Helical" evidence="1">
    <location>
        <begin position="73"/>
        <end position="93"/>
    </location>
</feature>
<keyword evidence="1" id="KW-0472">Membrane</keyword>